<dbReference type="RefSeq" id="WP_095334534.1">
    <property type="nucleotide sequence ID" value="NZ_NQNY01000002.1"/>
</dbReference>
<name>A0A269TJX3_9BACT</name>
<feature type="chain" id="PRO_5012944485" evidence="1">
    <location>
        <begin position="22"/>
        <end position="813"/>
    </location>
</feature>
<evidence type="ECO:0000313" key="2">
    <source>
        <dbReference type="EMBL" id="PAK21701.1"/>
    </source>
</evidence>
<dbReference type="OrthoDB" id="9886649at2"/>
<dbReference type="AlphaFoldDB" id="A0A269TJX3"/>
<comment type="caution">
    <text evidence="2">The sequence shown here is derived from an EMBL/GenBank/DDBJ whole genome shotgun (WGS) entry which is preliminary data.</text>
</comment>
<evidence type="ECO:0000256" key="1">
    <source>
        <dbReference type="SAM" id="SignalP"/>
    </source>
</evidence>
<dbReference type="EMBL" id="NQNY01000002">
    <property type="protein sequence ID" value="PAK21701.1"/>
    <property type="molecule type" value="Genomic_DNA"/>
</dbReference>
<keyword evidence="1" id="KW-0732">Signal</keyword>
<reference evidence="3" key="1">
    <citation type="submission" date="2017-08" db="EMBL/GenBank/DDBJ databases">
        <authorList>
            <person name="Alvarez-Ponce D."/>
            <person name="Weitzman C.L."/>
            <person name="Tillett R.L."/>
            <person name="Sandmeier F.C."/>
            <person name="Tracy C.R."/>
        </authorList>
    </citation>
    <scope>NUCLEOTIDE SEQUENCE [LARGE SCALE GENOMIC DNA]</scope>
    <source>
        <strain evidence="3">723</strain>
    </source>
</reference>
<dbReference type="Proteomes" id="UP000216943">
    <property type="component" value="Unassembled WGS sequence"/>
</dbReference>
<sequence length="813" mass="92714">MTKKGLLLLTSFFAIAAVSSAAVVAGVAISQNKSITTPTPIVVSDTDYLKEATDALKLANFNKDKPASRQYVPTQVFEKNTLKNLGLEKYADIWNEKFLLFEVLSTTQNTLTIRVSLRNAEDKKTLLYDNILITGFEDKNAEKESKFKIEEIIWSSIKTFKNTQEDLTTSQLSSLNLTEDNDVLEKLQEISPDFKKQYQSTIAKGLILTNVLFSSDPKDNSILNVSAIIRLNELFAGIKFKITGLKKQVTPTEKVALDLQAFKASLEDQKFAVDKSDLTAADFYLANKDYSTTTQKKELLKISKEFTSKFNSLEGIGKGSISLAVTTNNELQVAMNLKFGDYADKVIFYFTNFKEMLSEQETAWKNYTDLVSTLSVTTLNSLSINDSALAFYNKHLRPLTSFEKQLQAVADLIKADVNQFALLTRKLSDLNIIRTFSVDDTDFDKPGRLVINFEAFVDNNYRSFKIYVTEFQPENVFNQQFRLLAESVDNNLFNSLITNKTSAVIASEFNALTTVKEKKDYIHSLTNIIQAHENTFYTDYIENVKLVQTNQNVLISFLVKHGNYEKQVSFTINSLNLTYSSEFSNNWTKWNQEIDQHIQDWNKNTLYIDAESIFNINVYPQNFGLSIQNLAEKFNIDKTHWRELLTRKYGGANYAYNIEYKRPATTNLIGEIIITIISIDANNIQRKRVIALTSFISKDDVVAQRNYRDRIELLKSLPTKLEFNNKVATIDNLNEINRTSDLNKKLELLISRLSNKQNMDYYTFGLKVKKFKLEPTQPLALSNKMTELKLIINFDFGSLEVPDYVIIITGVSK</sequence>
<protein>
    <submittedName>
        <fullName evidence="2">Uncharacterized protein</fullName>
    </submittedName>
</protein>
<evidence type="ECO:0000313" key="3">
    <source>
        <dbReference type="Proteomes" id="UP000216943"/>
    </source>
</evidence>
<accession>A0A269TJX3</accession>
<organism evidence="2 3">
    <name type="scientific">Mycoplasmopsis agassizii</name>
    <dbReference type="NCBI Taxonomy" id="33922"/>
    <lineage>
        <taxon>Bacteria</taxon>
        <taxon>Bacillati</taxon>
        <taxon>Mycoplasmatota</taxon>
        <taxon>Mycoplasmoidales</taxon>
        <taxon>Metamycoplasmataceae</taxon>
        <taxon>Mycoplasmopsis</taxon>
    </lineage>
</organism>
<proteinExistence type="predicted"/>
<gene>
    <name evidence="2" type="ORF">CJJ23_01020</name>
</gene>
<feature type="signal peptide" evidence="1">
    <location>
        <begin position="1"/>
        <end position="21"/>
    </location>
</feature>